<organism evidence="2 3">
    <name type="scientific">Embleya hyalina</name>
    <dbReference type="NCBI Taxonomy" id="516124"/>
    <lineage>
        <taxon>Bacteria</taxon>
        <taxon>Bacillati</taxon>
        <taxon>Actinomycetota</taxon>
        <taxon>Actinomycetes</taxon>
        <taxon>Kitasatosporales</taxon>
        <taxon>Streptomycetaceae</taxon>
        <taxon>Embleya</taxon>
    </lineage>
</organism>
<dbReference type="Proteomes" id="UP000286931">
    <property type="component" value="Unassembled WGS sequence"/>
</dbReference>
<dbReference type="SUPFAM" id="SSF56112">
    <property type="entry name" value="Protein kinase-like (PK-like)"/>
    <property type="match status" value="1"/>
</dbReference>
<reference evidence="2 3" key="1">
    <citation type="submission" date="2018-12" db="EMBL/GenBank/DDBJ databases">
        <title>Draft genome sequence of Embleya hyalina NBRC 13850T.</title>
        <authorList>
            <person name="Komaki H."/>
            <person name="Hosoyama A."/>
            <person name="Kimura A."/>
            <person name="Ichikawa N."/>
            <person name="Tamura T."/>
        </authorList>
    </citation>
    <scope>NUCLEOTIDE SEQUENCE [LARGE SCALE GENOMIC DNA]</scope>
    <source>
        <strain evidence="2 3">NBRC 13850</strain>
    </source>
</reference>
<sequence>MSAGLGWGQLPWGVCDFVEKTVGVVGTVQAVAGPHTSSFAAVVGTADGAVFVKAAEEATAPLSARAQTSEIAASAVTGVLSPRLLHHGAVDGWRVLVFEYVEGRAVRLCLDSPDLVQVVGAMDRIGRIRPGRSAGLPTLVGRLREHLPPGRSRPLCGDRLLHTDLTSANMIIRPDGRLSVVDWGQVALGPRWVEVAFVGSHLVDEGHNLGEVRRWMWRFPEWRRTPHTTRRLLAEAMVGHTNGRSTWWLNMIEAPIAG</sequence>
<dbReference type="OrthoDB" id="9795390at2"/>
<evidence type="ECO:0000313" key="2">
    <source>
        <dbReference type="EMBL" id="GCD94184.1"/>
    </source>
</evidence>
<proteinExistence type="predicted"/>
<keyword evidence="3" id="KW-1185">Reference proteome</keyword>
<dbReference type="AlphaFoldDB" id="A0A401YHU5"/>
<dbReference type="Pfam" id="PF01636">
    <property type="entry name" value="APH"/>
    <property type="match status" value="1"/>
</dbReference>
<feature type="domain" description="Aminoglycoside phosphotransferase" evidence="1">
    <location>
        <begin position="140"/>
        <end position="205"/>
    </location>
</feature>
<evidence type="ECO:0000313" key="3">
    <source>
        <dbReference type="Proteomes" id="UP000286931"/>
    </source>
</evidence>
<gene>
    <name evidence="2" type="ORF">EHYA_01843</name>
</gene>
<accession>A0A401YHU5</accession>
<name>A0A401YHU5_9ACTN</name>
<dbReference type="InterPro" id="IPR011009">
    <property type="entry name" value="Kinase-like_dom_sf"/>
</dbReference>
<evidence type="ECO:0000259" key="1">
    <source>
        <dbReference type="Pfam" id="PF01636"/>
    </source>
</evidence>
<dbReference type="Gene3D" id="3.90.1200.10">
    <property type="match status" value="1"/>
</dbReference>
<dbReference type="InterPro" id="IPR002575">
    <property type="entry name" value="Aminoglycoside_PTrfase"/>
</dbReference>
<protein>
    <recommendedName>
        <fullName evidence="1">Aminoglycoside phosphotransferase domain-containing protein</fullName>
    </recommendedName>
</protein>
<dbReference type="EMBL" id="BIFH01000015">
    <property type="protein sequence ID" value="GCD94184.1"/>
    <property type="molecule type" value="Genomic_DNA"/>
</dbReference>
<comment type="caution">
    <text evidence="2">The sequence shown here is derived from an EMBL/GenBank/DDBJ whole genome shotgun (WGS) entry which is preliminary data.</text>
</comment>